<dbReference type="EMBL" id="AGCT01072270">
    <property type="protein sequence ID" value="KYP79186.1"/>
    <property type="molecule type" value="Genomic_DNA"/>
</dbReference>
<dbReference type="Proteomes" id="UP000075243">
    <property type="component" value="Unassembled WGS sequence"/>
</dbReference>
<dbReference type="OMA" id="IDERWDS"/>
<protein>
    <recommendedName>
        <fullName evidence="1">DUF659 domain-containing protein</fullName>
    </recommendedName>
</protein>
<dbReference type="InterPro" id="IPR007021">
    <property type="entry name" value="DUF659"/>
</dbReference>
<accession>A0A151UIM8</accession>
<dbReference type="AlphaFoldDB" id="A0A151UIM8"/>
<evidence type="ECO:0000313" key="3">
    <source>
        <dbReference type="Proteomes" id="UP000075243"/>
    </source>
</evidence>
<dbReference type="Pfam" id="PF04937">
    <property type="entry name" value="DUF659"/>
    <property type="match status" value="1"/>
</dbReference>
<dbReference type="PANTHER" id="PTHR32166:SF122">
    <property type="entry name" value="OS09G0499600 PROTEIN"/>
    <property type="match status" value="1"/>
</dbReference>
<sequence length="259" mass="30045">MWEIVVGLQQNLIKKSSLNKEEESIEAGDKRKGNEAIDTGSPINIFKKRVISTQATINTMFKKGVREEACQAIARFFYNNAVPFNVAKSEEFFAMFDLVSRHGLGFKPPSYHEIRVKLLKEEVKNTSITLQSYRDEWEKNGCTIMIDGWTDKKRRTIINFLVNSPKGTLFLKSIDASAGFQCYQKSYLPLWSIIDERWDKQLHKPLHAADYFLNPQMHYRSGFKADLEVKRGLMDCLTRMVKDEDEQTLIDVQIDDFKK</sequence>
<gene>
    <name evidence="2" type="ORF">KK1_049515</name>
</gene>
<name>A0A151UIM8_CAJCA</name>
<evidence type="ECO:0000313" key="2">
    <source>
        <dbReference type="EMBL" id="KYP79186.1"/>
    </source>
</evidence>
<dbReference type="PANTHER" id="PTHR32166">
    <property type="entry name" value="OSJNBA0013A04.12 PROTEIN"/>
    <property type="match status" value="1"/>
</dbReference>
<keyword evidence="3" id="KW-1185">Reference proteome</keyword>
<feature type="domain" description="DUF659" evidence="1">
    <location>
        <begin position="109"/>
        <end position="185"/>
    </location>
</feature>
<comment type="caution">
    <text evidence="2">The sequence shown here is derived from an EMBL/GenBank/DDBJ whole genome shotgun (WGS) entry which is preliminary data.</text>
</comment>
<evidence type="ECO:0000259" key="1">
    <source>
        <dbReference type="Pfam" id="PF04937"/>
    </source>
</evidence>
<organism evidence="2 3">
    <name type="scientific">Cajanus cajan</name>
    <name type="common">Pigeon pea</name>
    <name type="synonym">Cajanus indicus</name>
    <dbReference type="NCBI Taxonomy" id="3821"/>
    <lineage>
        <taxon>Eukaryota</taxon>
        <taxon>Viridiplantae</taxon>
        <taxon>Streptophyta</taxon>
        <taxon>Embryophyta</taxon>
        <taxon>Tracheophyta</taxon>
        <taxon>Spermatophyta</taxon>
        <taxon>Magnoliopsida</taxon>
        <taxon>eudicotyledons</taxon>
        <taxon>Gunneridae</taxon>
        <taxon>Pentapetalae</taxon>
        <taxon>rosids</taxon>
        <taxon>fabids</taxon>
        <taxon>Fabales</taxon>
        <taxon>Fabaceae</taxon>
        <taxon>Papilionoideae</taxon>
        <taxon>50 kb inversion clade</taxon>
        <taxon>NPAAA clade</taxon>
        <taxon>indigoferoid/millettioid clade</taxon>
        <taxon>Phaseoleae</taxon>
        <taxon>Cajanus</taxon>
    </lineage>
</organism>
<dbReference type="Gramene" id="C.cajan_47907.t">
    <property type="protein sequence ID" value="C.cajan_47907.t"/>
    <property type="gene ID" value="C.cajan_47907"/>
</dbReference>
<reference evidence="2" key="1">
    <citation type="journal article" date="2012" name="Nat. Biotechnol.">
        <title>Draft genome sequence of pigeonpea (Cajanus cajan), an orphan legume crop of resource-poor farmers.</title>
        <authorList>
            <person name="Varshney R.K."/>
            <person name="Chen W."/>
            <person name="Li Y."/>
            <person name="Bharti A.K."/>
            <person name="Saxena R.K."/>
            <person name="Schlueter J.A."/>
            <person name="Donoghue M.T."/>
            <person name="Azam S."/>
            <person name="Fan G."/>
            <person name="Whaley A.M."/>
            <person name="Farmer A.D."/>
            <person name="Sheridan J."/>
            <person name="Iwata A."/>
            <person name="Tuteja R."/>
            <person name="Penmetsa R.V."/>
            <person name="Wu W."/>
            <person name="Upadhyaya H.D."/>
            <person name="Yang S.P."/>
            <person name="Shah T."/>
            <person name="Saxena K.B."/>
            <person name="Michael T."/>
            <person name="McCombie W.R."/>
            <person name="Yang B."/>
            <person name="Zhang G."/>
            <person name="Yang H."/>
            <person name="Wang J."/>
            <person name="Spillane C."/>
            <person name="Cook D.R."/>
            <person name="May G.D."/>
            <person name="Xu X."/>
            <person name="Jackson S.A."/>
        </authorList>
    </citation>
    <scope>NUCLEOTIDE SEQUENCE [LARGE SCALE GENOMIC DNA]</scope>
</reference>
<dbReference type="STRING" id="3821.A0A151UIM8"/>
<proteinExistence type="predicted"/>